<evidence type="ECO:0000313" key="1">
    <source>
        <dbReference type="EMBL" id="KYG04615.1"/>
    </source>
</evidence>
<proteinExistence type="predicted"/>
<reference evidence="1 2" key="1">
    <citation type="submission" date="2014-02" db="EMBL/GenBank/DDBJ databases">
        <title>The small core and large imbalanced accessory genome model reveals a collaborative survival strategy of Sorangium cellulosum strains in nature.</title>
        <authorList>
            <person name="Han K."/>
            <person name="Peng R."/>
            <person name="Blom J."/>
            <person name="Li Y.-Z."/>
        </authorList>
    </citation>
    <scope>NUCLEOTIDE SEQUENCE [LARGE SCALE GENOMIC DNA]</scope>
    <source>
        <strain evidence="1 2">So0007-03</strain>
    </source>
</reference>
<accession>A0A150TIW0</accession>
<protein>
    <submittedName>
        <fullName evidence="1">Molybdopterin oxidoreductase</fullName>
    </submittedName>
</protein>
<sequence>METPRFIQGVYGFEGQGLERPVPLRPAIGYTVPRDKRAQLIYLRAGNSTSELIYLLLKRDGHPMRYFPIGAKGAIHVQLVIVEDIHPESVLELFVGAPEGTRGLATIDIGLAEI</sequence>
<name>A0A150TIW0_SORCE</name>
<dbReference type="AlphaFoldDB" id="A0A150TIW0"/>
<dbReference type="EMBL" id="JEME01002332">
    <property type="protein sequence ID" value="KYG04615.1"/>
    <property type="molecule type" value="Genomic_DNA"/>
</dbReference>
<evidence type="ECO:0000313" key="2">
    <source>
        <dbReference type="Proteomes" id="UP000075502"/>
    </source>
</evidence>
<dbReference type="Proteomes" id="UP000075502">
    <property type="component" value="Unassembled WGS sequence"/>
</dbReference>
<comment type="caution">
    <text evidence="1">The sequence shown here is derived from an EMBL/GenBank/DDBJ whole genome shotgun (WGS) entry which is preliminary data.</text>
</comment>
<gene>
    <name evidence="1" type="ORF">BE21_45845</name>
</gene>
<organism evidence="1 2">
    <name type="scientific">Sorangium cellulosum</name>
    <name type="common">Polyangium cellulosum</name>
    <dbReference type="NCBI Taxonomy" id="56"/>
    <lineage>
        <taxon>Bacteria</taxon>
        <taxon>Pseudomonadati</taxon>
        <taxon>Myxococcota</taxon>
        <taxon>Polyangia</taxon>
        <taxon>Polyangiales</taxon>
        <taxon>Polyangiaceae</taxon>
        <taxon>Sorangium</taxon>
    </lineage>
</organism>